<dbReference type="EMBL" id="ONZG01000005">
    <property type="protein sequence ID" value="SPJ28785.1"/>
    <property type="molecule type" value="Genomic_DNA"/>
</dbReference>
<dbReference type="GO" id="GO:0004521">
    <property type="term" value="F:RNA endonuclease activity"/>
    <property type="evidence" value="ECO:0007669"/>
    <property type="project" value="InterPro"/>
</dbReference>
<dbReference type="InterPro" id="IPR005229">
    <property type="entry name" value="YicC/YloC-like"/>
</dbReference>
<dbReference type="PANTHER" id="PTHR30636:SF3">
    <property type="entry name" value="UPF0701 PROTEIN YICC"/>
    <property type="match status" value="1"/>
</dbReference>
<feature type="domain" description="Endoribonuclease YicC-like C-terminal" evidence="7">
    <location>
        <begin position="180"/>
        <end position="296"/>
    </location>
</feature>
<dbReference type="Proteomes" id="UP000244898">
    <property type="component" value="Unassembled WGS sequence"/>
</dbReference>
<proteinExistence type="inferred from homology"/>
<keyword evidence="4" id="KW-0378">Hydrolase</keyword>
<keyword evidence="2" id="KW-0540">Nuclease</keyword>
<reference evidence="9" key="1">
    <citation type="submission" date="2018-03" db="EMBL/GenBank/DDBJ databases">
        <authorList>
            <person name="Rodrigo-Torres L."/>
            <person name="Arahal R. D."/>
            <person name="Lucena T."/>
        </authorList>
    </citation>
    <scope>NUCLEOTIDE SEQUENCE [LARGE SCALE GENOMIC DNA]</scope>
    <source>
        <strain evidence="9">CECT 7615</strain>
    </source>
</reference>
<evidence type="ECO:0000256" key="1">
    <source>
        <dbReference type="ARBA" id="ARBA00001968"/>
    </source>
</evidence>
<dbReference type="InterPro" id="IPR013551">
    <property type="entry name" value="YicC-like_C"/>
</dbReference>
<sequence>MIRSMTGFASARGERGPHSWAWELRSVNSKGLDLRIRVPDWLEGLEAALRADLPKSVARGSVTVSLRVSRAEETGGLQLNSAALDTALAALSEIEDRAMQRGVTLAPSKASDLLALRGMLEVSTGDDDPAPLVAQMKSEFSDLVAAFLQMRGTEGQALHSILNGQLDTVETLTAQAAGLAEARTAQVAETLKTNLARVLDNTDGADADRVAQELALIAVKSDVTEEIDRLKAHVAAARDLLAQNGAVGRKLDFLMQEFNREANTLCSKAQNTELTAVGLELKAVIDQMREQVQNVE</sequence>
<evidence type="ECO:0000313" key="8">
    <source>
        <dbReference type="EMBL" id="SPJ28785.1"/>
    </source>
</evidence>
<dbReference type="Pfam" id="PF08340">
    <property type="entry name" value="YicC-like_C"/>
    <property type="match status" value="1"/>
</dbReference>
<comment type="similarity">
    <text evidence="5">Belongs to the YicC/YloC family.</text>
</comment>
<comment type="cofactor">
    <cofactor evidence="1">
        <name>a divalent metal cation</name>
        <dbReference type="ChEBI" id="CHEBI:60240"/>
    </cofactor>
</comment>
<dbReference type="GO" id="GO:0016787">
    <property type="term" value="F:hydrolase activity"/>
    <property type="evidence" value="ECO:0007669"/>
    <property type="project" value="UniProtKB-KW"/>
</dbReference>
<evidence type="ECO:0000313" key="9">
    <source>
        <dbReference type="Proteomes" id="UP000244898"/>
    </source>
</evidence>
<evidence type="ECO:0008006" key="10">
    <source>
        <dbReference type="Google" id="ProtNLM"/>
    </source>
</evidence>
<feature type="domain" description="Endoribonuclease YicC-like N-terminal" evidence="6">
    <location>
        <begin position="2"/>
        <end position="159"/>
    </location>
</feature>
<dbReference type="OrthoDB" id="9771229at2"/>
<keyword evidence="9" id="KW-1185">Reference proteome</keyword>
<dbReference type="InterPro" id="IPR013527">
    <property type="entry name" value="YicC-like_N"/>
</dbReference>
<gene>
    <name evidence="8" type="ORF">TRM7615_02293</name>
</gene>
<evidence type="ECO:0000256" key="2">
    <source>
        <dbReference type="ARBA" id="ARBA00022722"/>
    </source>
</evidence>
<dbReference type="PANTHER" id="PTHR30636">
    <property type="entry name" value="UPF0701 PROTEIN YICC"/>
    <property type="match status" value="1"/>
</dbReference>
<dbReference type="Pfam" id="PF03755">
    <property type="entry name" value="YicC-like_N"/>
    <property type="match status" value="1"/>
</dbReference>
<dbReference type="NCBIfam" id="TIGR00255">
    <property type="entry name" value="YicC/YloC family endoribonuclease"/>
    <property type="match status" value="1"/>
</dbReference>
<evidence type="ECO:0000259" key="7">
    <source>
        <dbReference type="Pfam" id="PF08340"/>
    </source>
</evidence>
<dbReference type="AlphaFoldDB" id="A0A2R8C8N7"/>
<evidence type="ECO:0000256" key="3">
    <source>
        <dbReference type="ARBA" id="ARBA00022759"/>
    </source>
</evidence>
<accession>A0A2R8C8N7</accession>
<organism evidence="8 9">
    <name type="scientific">Falsiruegeria mediterranea M17</name>
    <dbReference type="NCBI Taxonomy" id="1200281"/>
    <lineage>
        <taxon>Bacteria</taxon>
        <taxon>Pseudomonadati</taxon>
        <taxon>Pseudomonadota</taxon>
        <taxon>Alphaproteobacteria</taxon>
        <taxon>Rhodobacterales</taxon>
        <taxon>Roseobacteraceae</taxon>
        <taxon>Falsiruegeria</taxon>
    </lineage>
</organism>
<name>A0A2R8C8N7_9RHOB</name>
<keyword evidence="3" id="KW-0255">Endonuclease</keyword>
<evidence type="ECO:0000256" key="4">
    <source>
        <dbReference type="ARBA" id="ARBA00022801"/>
    </source>
</evidence>
<evidence type="ECO:0000259" key="6">
    <source>
        <dbReference type="Pfam" id="PF03755"/>
    </source>
</evidence>
<evidence type="ECO:0000256" key="5">
    <source>
        <dbReference type="ARBA" id="ARBA00035648"/>
    </source>
</evidence>
<protein>
    <recommendedName>
        <fullName evidence="10">YicC family protein</fullName>
    </recommendedName>
</protein>